<dbReference type="HOGENOM" id="CLU_1214072_0_0_5"/>
<dbReference type="InterPro" id="IPR009057">
    <property type="entry name" value="Homeodomain-like_sf"/>
</dbReference>
<dbReference type="GO" id="GO:0000976">
    <property type="term" value="F:transcription cis-regulatory region binding"/>
    <property type="evidence" value="ECO:0007669"/>
    <property type="project" value="TreeGrafter"/>
</dbReference>
<dbReference type="GO" id="GO:0003700">
    <property type="term" value="F:DNA-binding transcription factor activity"/>
    <property type="evidence" value="ECO:0007669"/>
    <property type="project" value="TreeGrafter"/>
</dbReference>
<evidence type="ECO:0000256" key="2">
    <source>
        <dbReference type="PROSITE-ProRule" id="PRU00335"/>
    </source>
</evidence>
<dbReference type="AlphaFoldDB" id="A3TTL5"/>
<dbReference type="STRING" id="252305.OB2597_06900"/>
<protein>
    <submittedName>
        <fullName evidence="4">Transcriptional regulator</fullName>
    </submittedName>
</protein>
<dbReference type="InterPro" id="IPR001647">
    <property type="entry name" value="HTH_TetR"/>
</dbReference>
<dbReference type="PRINTS" id="PR00455">
    <property type="entry name" value="HTHTETR"/>
</dbReference>
<sequence length="233" mass="26384">MAERKDTDTVPKQADRTLREAEISNVQNSTLVQSRREQICDAALELFLEKGFASTTIRDICARSGVNQASIYDYIANKNDILRRLLNQQWFRTDVVGLPDVLRDRSLSLEEAFARYYRENWRAKRKGTLLVYRSVPHMLEEDRRAMRARDIGLIAALAEELRQRSGREVEDVELEILANMLVFLSAFAPMRDWLNKGAPEETIVRTVAAGAAAMTRSLLGEAEGEGGSRGVDH</sequence>
<dbReference type="RefSeq" id="WP_009805609.1">
    <property type="nucleotide sequence ID" value="NZ_CH724131.1"/>
</dbReference>
<evidence type="ECO:0000313" key="5">
    <source>
        <dbReference type="Proteomes" id="UP000004318"/>
    </source>
</evidence>
<evidence type="ECO:0000313" key="4">
    <source>
        <dbReference type="EMBL" id="EAQ04992.1"/>
    </source>
</evidence>
<dbReference type="eggNOG" id="COG1309">
    <property type="taxonomic scope" value="Bacteria"/>
</dbReference>
<dbReference type="Proteomes" id="UP000004318">
    <property type="component" value="Unassembled WGS sequence"/>
</dbReference>
<organism evidence="4 5">
    <name type="scientific">Pseudooceanicola batsensis (strain ATCC BAA-863 / DSM 15984 / KCTC 12145 / HTCC2597)</name>
    <name type="common">Oceanicola batsensis</name>
    <dbReference type="NCBI Taxonomy" id="252305"/>
    <lineage>
        <taxon>Bacteria</taxon>
        <taxon>Pseudomonadati</taxon>
        <taxon>Pseudomonadota</taxon>
        <taxon>Alphaproteobacteria</taxon>
        <taxon>Rhodobacterales</taxon>
        <taxon>Paracoccaceae</taxon>
        <taxon>Pseudooceanicola</taxon>
    </lineage>
</organism>
<feature type="DNA-binding region" description="H-T-H motif" evidence="2">
    <location>
        <begin position="56"/>
        <end position="75"/>
    </location>
</feature>
<keyword evidence="1 2" id="KW-0238">DNA-binding</keyword>
<name>A3TTL5_PSEBH</name>
<keyword evidence="5" id="KW-1185">Reference proteome</keyword>
<dbReference type="SUPFAM" id="SSF46689">
    <property type="entry name" value="Homeodomain-like"/>
    <property type="match status" value="1"/>
</dbReference>
<dbReference type="PROSITE" id="PS50977">
    <property type="entry name" value="HTH_TETR_2"/>
    <property type="match status" value="1"/>
</dbReference>
<evidence type="ECO:0000256" key="1">
    <source>
        <dbReference type="ARBA" id="ARBA00023125"/>
    </source>
</evidence>
<feature type="domain" description="HTH tetR-type" evidence="3">
    <location>
        <begin position="33"/>
        <end position="93"/>
    </location>
</feature>
<dbReference type="PANTHER" id="PTHR30055">
    <property type="entry name" value="HTH-TYPE TRANSCRIPTIONAL REGULATOR RUTR"/>
    <property type="match status" value="1"/>
</dbReference>
<proteinExistence type="predicted"/>
<evidence type="ECO:0000259" key="3">
    <source>
        <dbReference type="PROSITE" id="PS50977"/>
    </source>
</evidence>
<dbReference type="EMBL" id="AAMO01000001">
    <property type="protein sequence ID" value="EAQ04992.1"/>
    <property type="molecule type" value="Genomic_DNA"/>
</dbReference>
<reference evidence="4 5" key="1">
    <citation type="journal article" date="2010" name="J. Bacteriol.">
        <title>Genome sequences of Oceanicola granulosus HTCC2516(T) and Oceanicola batsensis HTCC2597(TDelta).</title>
        <authorList>
            <person name="Thrash J.C."/>
            <person name="Cho J.C."/>
            <person name="Vergin K.L."/>
            <person name="Giovannoni S.J."/>
        </authorList>
    </citation>
    <scope>NUCLEOTIDE SEQUENCE [LARGE SCALE GENOMIC DNA]</scope>
    <source>
        <strain evidence="5">ATCC BAA-863 / DSM 15984 / KCTC 12145 / HTCC2597</strain>
    </source>
</reference>
<dbReference type="Pfam" id="PF00440">
    <property type="entry name" value="TetR_N"/>
    <property type="match status" value="1"/>
</dbReference>
<dbReference type="InterPro" id="IPR050109">
    <property type="entry name" value="HTH-type_TetR-like_transc_reg"/>
</dbReference>
<dbReference type="PANTHER" id="PTHR30055:SF226">
    <property type="entry name" value="HTH-TYPE TRANSCRIPTIONAL REGULATOR PKSA"/>
    <property type="match status" value="1"/>
</dbReference>
<gene>
    <name evidence="4" type="ORF">OB2597_06900</name>
</gene>
<comment type="caution">
    <text evidence="4">The sequence shown here is derived from an EMBL/GenBank/DDBJ whole genome shotgun (WGS) entry which is preliminary data.</text>
</comment>
<dbReference type="Gene3D" id="1.10.357.10">
    <property type="entry name" value="Tetracycline Repressor, domain 2"/>
    <property type="match status" value="1"/>
</dbReference>
<accession>A3TTL5</accession>